<protein>
    <submittedName>
        <fullName evidence="1">Uncharacterized protein</fullName>
    </submittedName>
</protein>
<proteinExistence type="predicted"/>
<organism evidence="1 2">
    <name type="scientific">Ancylobacter oerskovii</name>
    <dbReference type="NCBI Taxonomy" id="459519"/>
    <lineage>
        <taxon>Bacteria</taxon>
        <taxon>Pseudomonadati</taxon>
        <taxon>Pseudomonadota</taxon>
        <taxon>Alphaproteobacteria</taxon>
        <taxon>Hyphomicrobiales</taxon>
        <taxon>Xanthobacteraceae</taxon>
        <taxon>Ancylobacter</taxon>
    </lineage>
</organism>
<dbReference type="EMBL" id="JBHUHD010000001">
    <property type="protein sequence ID" value="MFD2141395.1"/>
    <property type="molecule type" value="Genomic_DNA"/>
</dbReference>
<sequence>MTLQLDQARNIPADAPQLWPRKIPPLGAIGADDDQHVELYGEAAQRCGVCRKELSIKRSSSAYAPASSSEWRAASDQKKNYVFAIAL</sequence>
<evidence type="ECO:0000313" key="1">
    <source>
        <dbReference type="EMBL" id="MFD2141395.1"/>
    </source>
</evidence>
<keyword evidence="2" id="KW-1185">Reference proteome</keyword>
<comment type="caution">
    <text evidence="1">The sequence shown here is derived from an EMBL/GenBank/DDBJ whole genome shotgun (WGS) entry which is preliminary data.</text>
</comment>
<dbReference type="RefSeq" id="WP_213350105.1">
    <property type="nucleotide sequence ID" value="NZ_JAHBGB010000002.1"/>
</dbReference>
<name>A0ABW4YYH1_9HYPH</name>
<evidence type="ECO:0000313" key="2">
    <source>
        <dbReference type="Proteomes" id="UP001597299"/>
    </source>
</evidence>
<accession>A0ABW4YYH1</accession>
<gene>
    <name evidence="1" type="ORF">ACFSNC_13350</name>
</gene>
<reference evidence="2" key="1">
    <citation type="journal article" date="2019" name="Int. J. Syst. Evol. Microbiol.">
        <title>The Global Catalogue of Microorganisms (GCM) 10K type strain sequencing project: providing services to taxonomists for standard genome sequencing and annotation.</title>
        <authorList>
            <consortium name="The Broad Institute Genomics Platform"/>
            <consortium name="The Broad Institute Genome Sequencing Center for Infectious Disease"/>
            <person name="Wu L."/>
            <person name="Ma J."/>
        </authorList>
    </citation>
    <scope>NUCLEOTIDE SEQUENCE [LARGE SCALE GENOMIC DNA]</scope>
    <source>
        <strain evidence="2">CCM 7435</strain>
    </source>
</reference>
<dbReference type="Proteomes" id="UP001597299">
    <property type="component" value="Unassembled WGS sequence"/>
</dbReference>